<dbReference type="PROSITE" id="PS51257">
    <property type="entry name" value="PROKAR_LIPOPROTEIN"/>
    <property type="match status" value="1"/>
</dbReference>
<name>A0ABV8T2T5_9GAMM</name>
<dbReference type="Proteomes" id="UP001595904">
    <property type="component" value="Unassembled WGS sequence"/>
</dbReference>
<proteinExistence type="predicted"/>
<organism evidence="1 2">
    <name type="scientific">Steroidobacter flavus</name>
    <dbReference type="NCBI Taxonomy" id="1842136"/>
    <lineage>
        <taxon>Bacteria</taxon>
        <taxon>Pseudomonadati</taxon>
        <taxon>Pseudomonadota</taxon>
        <taxon>Gammaproteobacteria</taxon>
        <taxon>Steroidobacterales</taxon>
        <taxon>Steroidobacteraceae</taxon>
        <taxon>Steroidobacter</taxon>
    </lineage>
</organism>
<evidence type="ECO:0000313" key="1">
    <source>
        <dbReference type="EMBL" id="MFC4313615.1"/>
    </source>
</evidence>
<keyword evidence="2" id="KW-1185">Reference proteome</keyword>
<sequence length="374" mass="42033">MARPRLGAERPFLIRRVATLLCIAFISSCSTPVMREPAVDPDVARAEIVKRISPTVKNREVWAVDIFAAFEALSIRPTPENICSVIAVTEQESTFQASPAVPGLPDIARREIDARATRYKIPKFLVDAALGVESPTGKTYRERLEKVQTEQELSDIFGDFIGMVPLGERLFGNLNPVHTAGPMQVSIEFAEEHAREKRYPYPMPGSVRDEVFTRRGGMYFGIAHLLDYPVNYTDPLFRFADYNAGHYASRNAAFQNAVSKLSKTKLALDGDLLIHGTSDPSNTELAIRSLAGDLDLDNRAIRHDLELGAEQAFEDSKLFKRVFALADKRLKTQVPRAVLPNIRLESPKITRKLTTEWFAKRVDERYDRCLARGR</sequence>
<gene>
    <name evidence="1" type="ORF">ACFPN2_31365</name>
</gene>
<dbReference type="EMBL" id="JBHSDU010000015">
    <property type="protein sequence ID" value="MFC4313615.1"/>
    <property type="molecule type" value="Genomic_DNA"/>
</dbReference>
<comment type="caution">
    <text evidence="1">The sequence shown here is derived from an EMBL/GenBank/DDBJ whole genome shotgun (WGS) entry which is preliminary data.</text>
</comment>
<accession>A0ABV8T2T5</accession>
<reference evidence="2" key="1">
    <citation type="journal article" date="2019" name="Int. J. Syst. Evol. Microbiol.">
        <title>The Global Catalogue of Microorganisms (GCM) 10K type strain sequencing project: providing services to taxonomists for standard genome sequencing and annotation.</title>
        <authorList>
            <consortium name="The Broad Institute Genomics Platform"/>
            <consortium name="The Broad Institute Genome Sequencing Center for Infectious Disease"/>
            <person name="Wu L."/>
            <person name="Ma J."/>
        </authorList>
    </citation>
    <scope>NUCLEOTIDE SEQUENCE [LARGE SCALE GENOMIC DNA]</scope>
    <source>
        <strain evidence="2">CGMCC 1.10759</strain>
    </source>
</reference>
<protein>
    <submittedName>
        <fullName evidence="1">DUF1615 domain-containing protein</fullName>
    </submittedName>
</protein>
<dbReference type="Pfam" id="PF07759">
    <property type="entry name" value="DUF1615"/>
    <property type="match status" value="1"/>
</dbReference>
<dbReference type="RefSeq" id="WP_380606703.1">
    <property type="nucleotide sequence ID" value="NZ_JBHSDU010000015.1"/>
</dbReference>
<evidence type="ECO:0000313" key="2">
    <source>
        <dbReference type="Proteomes" id="UP001595904"/>
    </source>
</evidence>
<dbReference type="InterPro" id="IPR011673">
    <property type="entry name" value="DUF1615"/>
</dbReference>